<evidence type="ECO:0000256" key="1">
    <source>
        <dbReference type="SAM" id="MobiDB-lite"/>
    </source>
</evidence>
<keyword evidence="3" id="KW-1185">Reference proteome</keyword>
<dbReference type="AlphaFoldDB" id="A0A364N126"/>
<proteinExistence type="predicted"/>
<reference evidence="3" key="1">
    <citation type="submission" date="2018-05" db="EMBL/GenBank/DDBJ databases">
        <title>Draft genome sequence of Stemphylium lycopersici strain CIDEFI 213.</title>
        <authorList>
            <person name="Medina R."/>
            <person name="Franco M.E.E."/>
            <person name="Lucentini C.G."/>
            <person name="Saparrat M.C.N."/>
            <person name="Balatti P.A."/>
        </authorList>
    </citation>
    <scope>NUCLEOTIDE SEQUENCE [LARGE SCALE GENOMIC DNA]</scope>
    <source>
        <strain evidence="3">CIDEFI 213</strain>
    </source>
</reference>
<feature type="region of interest" description="Disordered" evidence="1">
    <location>
        <begin position="247"/>
        <end position="270"/>
    </location>
</feature>
<protein>
    <submittedName>
        <fullName evidence="2">Uncharacterized protein</fullName>
    </submittedName>
</protein>
<comment type="caution">
    <text evidence="2">The sequence shown here is derived from an EMBL/GenBank/DDBJ whole genome shotgun (WGS) entry which is preliminary data.</text>
</comment>
<dbReference type="EMBL" id="QGDH01000078">
    <property type="protein sequence ID" value="RAR09182.1"/>
    <property type="molecule type" value="Genomic_DNA"/>
</dbReference>
<accession>A0A364N126</accession>
<feature type="compositionally biased region" description="Basic and acidic residues" evidence="1">
    <location>
        <begin position="258"/>
        <end position="270"/>
    </location>
</feature>
<dbReference type="Proteomes" id="UP000249619">
    <property type="component" value="Unassembled WGS sequence"/>
</dbReference>
<feature type="compositionally biased region" description="Acidic residues" evidence="1">
    <location>
        <begin position="1"/>
        <end position="12"/>
    </location>
</feature>
<organism evidence="2 3">
    <name type="scientific">Stemphylium lycopersici</name>
    <name type="common">Tomato gray leaf spot disease fungus</name>
    <name type="synonym">Thyrospora lycopersici</name>
    <dbReference type="NCBI Taxonomy" id="183478"/>
    <lineage>
        <taxon>Eukaryota</taxon>
        <taxon>Fungi</taxon>
        <taxon>Dikarya</taxon>
        <taxon>Ascomycota</taxon>
        <taxon>Pezizomycotina</taxon>
        <taxon>Dothideomycetes</taxon>
        <taxon>Pleosporomycetidae</taxon>
        <taxon>Pleosporales</taxon>
        <taxon>Pleosporineae</taxon>
        <taxon>Pleosporaceae</taxon>
        <taxon>Stemphylium</taxon>
    </lineage>
</organism>
<sequence length="290" mass="33581">MNWNGDAEEFEKDENATSDTNEPEASLYSKRELLEKDEFVRDANSPDDFHVLLRFKIQVATTLHLVSKDMSAEVAKILPPAKAVREMIYLHRIVLPTSAFVNMWSHSQLILEVNAVSSTFFLKNLPDVIKSKIRRLVLGRENMAIDDDRAQKAWERDVDDRVPFFIRFIRQDLPNLDTLAIQVPHNLDFMQWYCHRATGYACDLLRDGHINTLFFYYISLGRPVETNQYYLKHISLNRASKEEFLMESADKGQSPLDGHGEDVSDSPKDELWRDLEASYVVRITRPQADS</sequence>
<name>A0A364N126_STELY</name>
<feature type="region of interest" description="Disordered" evidence="1">
    <location>
        <begin position="1"/>
        <end position="27"/>
    </location>
</feature>
<evidence type="ECO:0000313" key="3">
    <source>
        <dbReference type="Proteomes" id="UP000249619"/>
    </source>
</evidence>
<gene>
    <name evidence="2" type="ORF">DDE83_005642</name>
</gene>
<evidence type="ECO:0000313" key="2">
    <source>
        <dbReference type="EMBL" id="RAR09182.1"/>
    </source>
</evidence>